<evidence type="ECO:0000259" key="1">
    <source>
        <dbReference type="Pfam" id="PF04059"/>
    </source>
</evidence>
<dbReference type="Pfam" id="PF04059">
    <property type="entry name" value="RRM_2"/>
    <property type="match status" value="1"/>
</dbReference>
<dbReference type="EMBL" id="SELW01000425">
    <property type="protein sequence ID" value="TID28044.1"/>
    <property type="molecule type" value="Genomic_DNA"/>
</dbReference>
<dbReference type="InterPro" id="IPR007201">
    <property type="entry name" value="Mei2-like_Rrm_C"/>
</dbReference>
<organism evidence="2 3">
    <name type="scientific">Pichia inconspicua</name>
    <dbReference type="NCBI Taxonomy" id="52247"/>
    <lineage>
        <taxon>Eukaryota</taxon>
        <taxon>Fungi</taxon>
        <taxon>Dikarya</taxon>
        <taxon>Ascomycota</taxon>
        <taxon>Saccharomycotina</taxon>
        <taxon>Pichiomycetes</taxon>
        <taxon>Pichiales</taxon>
        <taxon>Pichiaceae</taxon>
        <taxon>Pichia</taxon>
    </lineage>
</organism>
<accession>A0A4T0X1S1</accession>
<dbReference type="SUPFAM" id="SSF54928">
    <property type="entry name" value="RNA-binding domain, RBD"/>
    <property type="match status" value="1"/>
</dbReference>
<protein>
    <recommendedName>
        <fullName evidence="1">Mei2-like C-terminal RNA recognition motif domain-containing protein</fullName>
    </recommendedName>
</protein>
<reference evidence="2 3" key="1">
    <citation type="journal article" date="2019" name="Front. Genet.">
        <title>Whole-Genome Sequencing of the Opportunistic Yeast Pathogen Candida inconspicua Uncovers Its Hybrid Origin.</title>
        <authorList>
            <person name="Mixao V."/>
            <person name="Hansen A.P."/>
            <person name="Saus E."/>
            <person name="Boekhout T."/>
            <person name="Lass-Florl C."/>
            <person name="Gabaldon T."/>
        </authorList>
    </citation>
    <scope>NUCLEOTIDE SEQUENCE [LARGE SCALE GENOMIC DNA]</scope>
    <source>
        <strain evidence="2 3">CBS 180</strain>
    </source>
</reference>
<feature type="domain" description="Mei2-like C-terminal RNA recognition motif" evidence="1">
    <location>
        <begin position="325"/>
        <end position="411"/>
    </location>
</feature>
<sequence length="417" mass="48382">MSDHSNLASFPNCLGCLDEDFKSNNKRKKLKSKKQLINISINKEVNCEKNSSSLLLELGSALSPLLLDSTIFSPWYEPSLHQHSTFHKKSDYNDRVLCLTITGADDISTTLSSMFSKADVFITKHNYEGKVHIIINWYDSDSTKQDFVLLQKMFGTSKIVSELFFVTKFHPIYQSLCGIPSLQIFLNNFETVYLFSTSFKVDSPALRTPITKLIQKFGKLNSIHFDASLNCYKCTLTNIKSAFTICKFHHYNTRNFEFYACHTPTEVKSLRSKLLLHFLEGNSKKQTQLPNNNKLETLDLESIPLTMEEKCSINIRRIHAGEDKRLTIMIKNIPRNMKYQKLSQLIDIISRGRYINLHFKNNLNSSHNFGYAFITFKLPIYIIDFYYHFHNQKWRGFQSSKICRLVYAKEQVLHIVV</sequence>
<proteinExistence type="predicted"/>
<evidence type="ECO:0000313" key="3">
    <source>
        <dbReference type="Proteomes" id="UP000307173"/>
    </source>
</evidence>
<evidence type="ECO:0000313" key="2">
    <source>
        <dbReference type="EMBL" id="TID28044.1"/>
    </source>
</evidence>
<dbReference type="OrthoDB" id="417481at2759"/>
<gene>
    <name evidence="2" type="ORF">CANINC_002725</name>
</gene>
<comment type="caution">
    <text evidence="2">The sequence shown here is derived from an EMBL/GenBank/DDBJ whole genome shotgun (WGS) entry which is preliminary data.</text>
</comment>
<dbReference type="Proteomes" id="UP000307173">
    <property type="component" value="Unassembled WGS sequence"/>
</dbReference>
<dbReference type="InterPro" id="IPR035979">
    <property type="entry name" value="RBD_domain_sf"/>
</dbReference>
<dbReference type="GO" id="GO:0003676">
    <property type="term" value="F:nucleic acid binding"/>
    <property type="evidence" value="ECO:0007669"/>
    <property type="project" value="InterPro"/>
</dbReference>
<dbReference type="AlphaFoldDB" id="A0A4T0X1S1"/>
<keyword evidence="3" id="KW-1185">Reference proteome</keyword>
<name>A0A4T0X1S1_9ASCO</name>